<feature type="domain" description="Acyl-CoA dehydrogenase/oxidase N-terminal" evidence="9">
    <location>
        <begin position="106"/>
        <end position="218"/>
    </location>
</feature>
<dbReference type="Gene3D" id="2.40.110.10">
    <property type="entry name" value="Butyryl-CoA Dehydrogenase, subunit A, domain 2"/>
    <property type="match status" value="1"/>
</dbReference>
<dbReference type="AlphaFoldDB" id="A0A6L3WEG7"/>
<keyword evidence="3 5" id="KW-0285">Flavoprotein</keyword>
<evidence type="ECO:0000256" key="3">
    <source>
        <dbReference type="ARBA" id="ARBA00022630"/>
    </source>
</evidence>
<keyword evidence="5" id="KW-0560">Oxidoreductase</keyword>
<feature type="domain" description="Acyl-CoA dehydrogenase/oxidase C-terminal" evidence="7">
    <location>
        <begin position="345"/>
        <end position="472"/>
    </location>
</feature>
<dbReference type="Pfam" id="PF02770">
    <property type="entry name" value="Acyl-CoA_dh_M"/>
    <property type="match status" value="1"/>
</dbReference>
<dbReference type="Pfam" id="PF02771">
    <property type="entry name" value="Acyl-CoA_dh_N"/>
    <property type="match status" value="1"/>
</dbReference>
<dbReference type="SUPFAM" id="SSF47203">
    <property type="entry name" value="Acyl-CoA dehydrogenase C-terminal domain-like"/>
    <property type="match status" value="1"/>
</dbReference>
<feature type="compositionally biased region" description="Basic residues" evidence="6">
    <location>
        <begin position="32"/>
        <end position="42"/>
    </location>
</feature>
<comment type="cofactor">
    <cofactor evidence="1 5">
        <name>FAD</name>
        <dbReference type="ChEBI" id="CHEBI:57692"/>
    </cofactor>
</comment>
<dbReference type="Gene3D" id="1.20.140.10">
    <property type="entry name" value="Butyryl-CoA Dehydrogenase, subunit A, domain 3"/>
    <property type="match status" value="1"/>
</dbReference>
<dbReference type="InterPro" id="IPR037069">
    <property type="entry name" value="AcylCoA_DH/ox_N_sf"/>
</dbReference>
<evidence type="ECO:0000259" key="8">
    <source>
        <dbReference type="Pfam" id="PF02770"/>
    </source>
</evidence>
<dbReference type="EMBL" id="WBMR01000001">
    <property type="protein sequence ID" value="KAB2390367.1"/>
    <property type="molecule type" value="Genomic_DNA"/>
</dbReference>
<dbReference type="InterPro" id="IPR009075">
    <property type="entry name" value="AcylCo_DH/oxidase_C"/>
</dbReference>
<feature type="region of interest" description="Disordered" evidence="6">
    <location>
        <begin position="1"/>
        <end position="102"/>
    </location>
</feature>
<dbReference type="InterPro" id="IPR009100">
    <property type="entry name" value="AcylCoA_DH/oxidase_NM_dom_sf"/>
</dbReference>
<reference evidence="10 11" key="1">
    <citation type="submission" date="2019-09" db="EMBL/GenBank/DDBJ databases">
        <title>Actinomadura physcomitrii sp. nov., a novel actinomycete isolated from moss [Physcomitrium sphaericum (Ludw) Fuernr].</title>
        <authorList>
            <person name="Liu C."/>
            <person name="Zhuang X."/>
        </authorList>
    </citation>
    <scope>NUCLEOTIDE SEQUENCE [LARGE SCALE GENOMIC DNA]</scope>
    <source>
        <strain evidence="10 11">CYP1-1B</strain>
    </source>
</reference>
<dbReference type="InterPro" id="IPR046373">
    <property type="entry name" value="Acyl-CoA_Oxase/DH_mid-dom_sf"/>
</dbReference>
<evidence type="ECO:0000313" key="11">
    <source>
        <dbReference type="Proteomes" id="UP000483004"/>
    </source>
</evidence>
<evidence type="ECO:0000256" key="6">
    <source>
        <dbReference type="SAM" id="MobiDB-lite"/>
    </source>
</evidence>
<evidence type="ECO:0000259" key="7">
    <source>
        <dbReference type="Pfam" id="PF00441"/>
    </source>
</evidence>
<keyword evidence="11" id="KW-1185">Reference proteome</keyword>
<evidence type="ECO:0000256" key="2">
    <source>
        <dbReference type="ARBA" id="ARBA00009347"/>
    </source>
</evidence>
<evidence type="ECO:0000256" key="5">
    <source>
        <dbReference type="RuleBase" id="RU362125"/>
    </source>
</evidence>
<evidence type="ECO:0000313" key="10">
    <source>
        <dbReference type="EMBL" id="KAB2390367.1"/>
    </source>
</evidence>
<protein>
    <submittedName>
        <fullName evidence="10">Acyl-CoA dehydrogenase</fullName>
    </submittedName>
</protein>
<dbReference type="PANTHER" id="PTHR43884:SF12">
    <property type="entry name" value="ISOVALERYL-COA DEHYDROGENASE, MITOCHONDRIAL-RELATED"/>
    <property type="match status" value="1"/>
</dbReference>
<dbReference type="Pfam" id="PF00441">
    <property type="entry name" value="Acyl-CoA_dh_1"/>
    <property type="match status" value="1"/>
</dbReference>
<dbReference type="Gene3D" id="1.10.540.10">
    <property type="entry name" value="Acyl-CoA dehydrogenase/oxidase, N-terminal domain"/>
    <property type="match status" value="1"/>
</dbReference>
<sequence length="496" mass="52931">MRGARGPRGRCRRGAPHLHLPGRGHRDGTDGRRRRPARRNVLHGRPGLPARHAARRAVPRRPAERRDPRRRQPVLEQRRERRRPRGGDRHRPPAQRKGDAVTRLAPERQALRDAVAAFARDRLAPALPPDDGELSAEANRDLLKGAVELGLPGLLIPEEHGGGGGTQLDNAIAAEELGAVDAGFAAGLNLTMTVPGLILAAGTPEQKERWLPCIVAGETVLAGAMNEPSVAGSELFDPRPGPESGYRTRAVRDGDDYVISGAKAQWVTNAGIADAYIVFARTATDRPGVESTSAFWIPAGTAGLSCGPRSRLLGLRTGFHAEVFLDEVRVPASFRIGPEGEALRLLMSATPGMAVGLAATFVGVARAAEKLARAHTAARHSWGRPLREHQAVALDLAEMVVTVRTARLLVHEAATALDQKADPSELAVLVPAAKTRAVDAAIQCAQAAVRLHGATGVTTGAGPERLLRDAWTGYSCDFTREMLHLGIAVALPALDR</sequence>
<dbReference type="Proteomes" id="UP000483004">
    <property type="component" value="Unassembled WGS sequence"/>
</dbReference>
<dbReference type="GO" id="GO:0050660">
    <property type="term" value="F:flavin adenine dinucleotide binding"/>
    <property type="evidence" value="ECO:0007669"/>
    <property type="project" value="InterPro"/>
</dbReference>
<dbReference type="InterPro" id="IPR006091">
    <property type="entry name" value="Acyl-CoA_Oxase/DH_mid-dom"/>
</dbReference>
<name>A0A6L3WEG7_9ACTN</name>
<feature type="domain" description="Acyl-CoA oxidase/dehydrogenase middle" evidence="8">
    <location>
        <begin position="248"/>
        <end position="328"/>
    </location>
</feature>
<evidence type="ECO:0000259" key="9">
    <source>
        <dbReference type="Pfam" id="PF02771"/>
    </source>
</evidence>
<comment type="similarity">
    <text evidence="2 5">Belongs to the acyl-CoA dehydrogenase family.</text>
</comment>
<feature type="compositionally biased region" description="Basic residues" evidence="6">
    <location>
        <begin position="1"/>
        <end position="23"/>
    </location>
</feature>
<organism evidence="10 11">
    <name type="scientific">Actinomadura montaniterrae</name>
    <dbReference type="NCBI Taxonomy" id="1803903"/>
    <lineage>
        <taxon>Bacteria</taxon>
        <taxon>Bacillati</taxon>
        <taxon>Actinomycetota</taxon>
        <taxon>Actinomycetes</taxon>
        <taxon>Streptosporangiales</taxon>
        <taxon>Thermomonosporaceae</taxon>
        <taxon>Actinomadura</taxon>
    </lineage>
</organism>
<proteinExistence type="inferred from homology"/>
<dbReference type="InterPro" id="IPR036250">
    <property type="entry name" value="AcylCo_DH-like_C"/>
</dbReference>
<accession>A0A6L3WEG7</accession>
<feature type="compositionally biased region" description="Basic and acidic residues" evidence="6">
    <location>
        <begin position="85"/>
        <end position="102"/>
    </location>
</feature>
<dbReference type="PANTHER" id="PTHR43884">
    <property type="entry name" value="ACYL-COA DEHYDROGENASE"/>
    <property type="match status" value="1"/>
</dbReference>
<dbReference type="GO" id="GO:0003995">
    <property type="term" value="F:acyl-CoA dehydrogenase activity"/>
    <property type="evidence" value="ECO:0007669"/>
    <property type="project" value="TreeGrafter"/>
</dbReference>
<comment type="caution">
    <text evidence="10">The sequence shown here is derived from an EMBL/GenBank/DDBJ whole genome shotgun (WGS) entry which is preliminary data.</text>
</comment>
<evidence type="ECO:0000256" key="1">
    <source>
        <dbReference type="ARBA" id="ARBA00001974"/>
    </source>
</evidence>
<dbReference type="OrthoDB" id="9770681at2"/>
<gene>
    <name evidence="10" type="ORF">F9B16_00600</name>
</gene>
<evidence type="ECO:0000256" key="4">
    <source>
        <dbReference type="ARBA" id="ARBA00022827"/>
    </source>
</evidence>
<dbReference type="SUPFAM" id="SSF56645">
    <property type="entry name" value="Acyl-CoA dehydrogenase NM domain-like"/>
    <property type="match status" value="1"/>
</dbReference>
<keyword evidence="4 5" id="KW-0274">FAD</keyword>
<dbReference type="InterPro" id="IPR013786">
    <property type="entry name" value="AcylCoA_DH/ox_N"/>
</dbReference>